<dbReference type="Gene3D" id="2.60.120.650">
    <property type="entry name" value="Cupin"/>
    <property type="match status" value="1"/>
</dbReference>
<dbReference type="AlphaFoldDB" id="A0A1Q3C706"/>
<dbReference type="PROSITE" id="PS51184">
    <property type="entry name" value="JMJC"/>
    <property type="match status" value="1"/>
</dbReference>
<dbReference type="Pfam" id="PF02928">
    <property type="entry name" value="zf-C5HC2"/>
    <property type="match status" value="1"/>
</dbReference>
<dbReference type="OrthoDB" id="1678912at2759"/>
<feature type="compositionally biased region" description="Low complexity" evidence="1">
    <location>
        <begin position="726"/>
        <end position="740"/>
    </location>
</feature>
<dbReference type="EMBL" id="BDDD01001439">
    <property type="protein sequence ID" value="GAV76000.1"/>
    <property type="molecule type" value="Genomic_DNA"/>
</dbReference>
<evidence type="ECO:0000313" key="4">
    <source>
        <dbReference type="EMBL" id="GAV76000.1"/>
    </source>
</evidence>
<feature type="region of interest" description="Disordered" evidence="1">
    <location>
        <begin position="714"/>
        <end position="740"/>
    </location>
</feature>
<feature type="domain" description="JmjC" evidence="3">
    <location>
        <begin position="345"/>
        <end position="495"/>
    </location>
</feature>
<proteinExistence type="predicted"/>
<dbReference type="PROSITE" id="PS51183">
    <property type="entry name" value="JMJN"/>
    <property type="match status" value="1"/>
</dbReference>
<dbReference type="SMART" id="SM00545">
    <property type="entry name" value="JmjN"/>
    <property type="match status" value="1"/>
</dbReference>
<organism evidence="4 5">
    <name type="scientific">Cephalotus follicularis</name>
    <name type="common">Albany pitcher plant</name>
    <dbReference type="NCBI Taxonomy" id="3775"/>
    <lineage>
        <taxon>Eukaryota</taxon>
        <taxon>Viridiplantae</taxon>
        <taxon>Streptophyta</taxon>
        <taxon>Embryophyta</taxon>
        <taxon>Tracheophyta</taxon>
        <taxon>Spermatophyta</taxon>
        <taxon>Magnoliopsida</taxon>
        <taxon>eudicotyledons</taxon>
        <taxon>Gunneridae</taxon>
        <taxon>Pentapetalae</taxon>
        <taxon>rosids</taxon>
        <taxon>fabids</taxon>
        <taxon>Oxalidales</taxon>
        <taxon>Cephalotaceae</taxon>
        <taxon>Cephalotus</taxon>
    </lineage>
</organism>
<gene>
    <name evidence="4" type="ORF">CFOL_v3_19475</name>
</gene>
<dbReference type="Proteomes" id="UP000187406">
    <property type="component" value="Unassembled WGS sequence"/>
</dbReference>
<dbReference type="PANTHER" id="PTHR10694">
    <property type="entry name" value="LYSINE-SPECIFIC DEMETHYLASE"/>
    <property type="match status" value="1"/>
</dbReference>
<reference evidence="5" key="1">
    <citation type="submission" date="2016-04" db="EMBL/GenBank/DDBJ databases">
        <title>Cephalotus genome sequencing.</title>
        <authorList>
            <person name="Fukushima K."/>
            <person name="Hasebe M."/>
            <person name="Fang X."/>
        </authorList>
    </citation>
    <scope>NUCLEOTIDE SEQUENCE [LARGE SCALE GENOMIC DNA]</scope>
    <source>
        <strain evidence="5">cv. St1</strain>
    </source>
</reference>
<name>A0A1Q3C706_CEPFO</name>
<dbReference type="InterPro" id="IPR004198">
    <property type="entry name" value="Znf_C5HC2"/>
</dbReference>
<dbReference type="GO" id="GO:0010468">
    <property type="term" value="P:regulation of gene expression"/>
    <property type="evidence" value="ECO:0007669"/>
    <property type="project" value="TreeGrafter"/>
</dbReference>
<comment type="caution">
    <text evidence="4">The sequence shown here is derived from an EMBL/GenBank/DDBJ whole genome shotgun (WGS) entry which is preliminary data.</text>
</comment>
<dbReference type="InterPro" id="IPR003347">
    <property type="entry name" value="JmjC_dom"/>
</dbReference>
<dbReference type="InParanoid" id="A0A1Q3C706"/>
<evidence type="ECO:0000259" key="3">
    <source>
        <dbReference type="PROSITE" id="PS51184"/>
    </source>
</evidence>
<evidence type="ECO:0000313" key="5">
    <source>
        <dbReference type="Proteomes" id="UP000187406"/>
    </source>
</evidence>
<evidence type="ECO:0000259" key="2">
    <source>
        <dbReference type="PROSITE" id="PS51183"/>
    </source>
</evidence>
<feature type="region of interest" description="Disordered" evidence="1">
    <location>
        <begin position="207"/>
        <end position="230"/>
    </location>
</feature>
<sequence length="831" mass="93750">MRTEHIINVPRNRNLDELSAPPGFVSRTSFFLKKLENSEETCSSMASVNEFKHELAQAETSSEMIDGSALKRSLRSRPWILYEQRNYNPEESDDNQTDKVRDICTCVCEGGDAHVAASWCPEDAETNVLEEVPVFYPTEEEFRDTLKYIASIRLNAFPYGICRIVPPTSWQPPCFVKEKKMWESSAFFAKIQRIDGLQNHYLQRETTKSHENINSKRQRNSTMSLRHGDGNGYTMNPDKVGCFDIEGFESKPGSEFTLETFKKYADDFKERYFCAKDKLARDHTSTTLQKQGGASVEIIEGEYRRIVESPTEEIEVLCGDDLDSEVFGCGFPTKSRHSENSDYNEYLISGWNLNNIPRLPGSLLSFENCKTSGILVPRLRIGMCFSSIFWKVEEHHLYSLCYLHLGAPKIWYGISAKYLINCEATMKKIEKPFPSTLKSDGIPVHHCIQYPGQFVLVLPGAYHSGFDCGFNCAEIVNFAPLDWLPHGLNAVELYREQRRKTSISYDKLLLGAAREAVRAQWELSLLRKNTPDNLRWKAACGKDGILAKALKLRIKQEDSRRKYLTSSLQTRRMEKSFDATRKRECTICLSDLHLSAAGCPCSADSYSCLNHVKQHCACTWNDKSFLFRHEMGELNVLIEAVEGKLSAVNQWAKEVLKLALFTNIAKDVLHSDTHAGISKQTEDRSLDAVCSIKEEMKARLQQAAWRKKLKAKENTTVSTVAPSGTDEVSSESASASSSSDSEYASDLAFPVGRKGFHLSPRIANTNVCSRKKEILSSELSKATYGENNMEDYSNSSIQAAASSNLPPMKKRVKMSSSSFPSDVIVINDEDE</sequence>
<dbReference type="GO" id="GO:0000785">
    <property type="term" value="C:chromatin"/>
    <property type="evidence" value="ECO:0007669"/>
    <property type="project" value="TreeGrafter"/>
</dbReference>
<evidence type="ECO:0000256" key="1">
    <source>
        <dbReference type="SAM" id="MobiDB-lite"/>
    </source>
</evidence>
<dbReference type="Pfam" id="PF02375">
    <property type="entry name" value="JmjN"/>
    <property type="match status" value="1"/>
</dbReference>
<dbReference type="GO" id="GO:0005634">
    <property type="term" value="C:nucleus"/>
    <property type="evidence" value="ECO:0007669"/>
    <property type="project" value="TreeGrafter"/>
</dbReference>
<dbReference type="STRING" id="3775.A0A1Q3C706"/>
<keyword evidence="5" id="KW-1185">Reference proteome</keyword>
<protein>
    <submittedName>
        <fullName evidence="4">JmjC domain-containing protein/JmjN domain-containing protein/zf-C5HC2 domain-containing protein</fullName>
    </submittedName>
</protein>
<accession>A0A1Q3C706</accession>
<dbReference type="PANTHER" id="PTHR10694:SF54">
    <property type="entry name" value="INACTIVE LYSINE-SPECIFIC DEMETHYLASE JMJ19-RELATED"/>
    <property type="match status" value="1"/>
</dbReference>
<dbReference type="SUPFAM" id="SSF51197">
    <property type="entry name" value="Clavaminate synthase-like"/>
    <property type="match status" value="1"/>
</dbReference>
<dbReference type="Pfam" id="PF02373">
    <property type="entry name" value="JmjC"/>
    <property type="match status" value="1"/>
</dbReference>
<dbReference type="InterPro" id="IPR003349">
    <property type="entry name" value="JmjN"/>
</dbReference>
<dbReference type="GO" id="GO:0034647">
    <property type="term" value="F:histone H3K4me/H3K4me2/H3K4me3 demethylase activity"/>
    <property type="evidence" value="ECO:0007669"/>
    <property type="project" value="TreeGrafter"/>
</dbReference>
<feature type="domain" description="JmjN" evidence="2">
    <location>
        <begin position="132"/>
        <end position="173"/>
    </location>
</feature>
<dbReference type="SMART" id="SM00558">
    <property type="entry name" value="JmjC"/>
    <property type="match status" value="1"/>
</dbReference>